<dbReference type="InterPro" id="IPR041469">
    <property type="entry name" value="Subtilisin-like_FN3"/>
</dbReference>
<dbReference type="Pfam" id="PF17766">
    <property type="entry name" value="fn3_6"/>
    <property type="match status" value="1"/>
</dbReference>
<evidence type="ECO:0000256" key="5">
    <source>
        <dbReference type="ARBA" id="ARBA00022825"/>
    </source>
</evidence>
<name>A0A1S3X2A5_TOBAC</name>
<evidence type="ECO:0000256" key="6">
    <source>
        <dbReference type="PROSITE-ProRule" id="PRU01240"/>
    </source>
</evidence>
<protein>
    <submittedName>
        <fullName evidence="9">CO(2)-response secreted protease-like</fullName>
    </submittedName>
</protein>
<evidence type="ECO:0000259" key="8">
    <source>
        <dbReference type="Pfam" id="PF17766"/>
    </source>
</evidence>
<evidence type="ECO:0000256" key="2">
    <source>
        <dbReference type="ARBA" id="ARBA00022670"/>
    </source>
</evidence>
<proteinExistence type="inferred from homology"/>
<dbReference type="Pfam" id="PF00082">
    <property type="entry name" value="Peptidase_S8"/>
    <property type="match status" value="1"/>
</dbReference>
<dbReference type="PANTHER" id="PTHR10795">
    <property type="entry name" value="PROPROTEIN CONVERTASE SUBTILISIN/KEXIN"/>
    <property type="match status" value="1"/>
</dbReference>
<dbReference type="AlphaFoldDB" id="A0A1S3X2A5"/>
<dbReference type="GO" id="GO:0005576">
    <property type="term" value="C:extracellular region"/>
    <property type="evidence" value="ECO:0000318"/>
    <property type="project" value="GO_Central"/>
</dbReference>
<gene>
    <name evidence="9" type="primary">LOC107760419</name>
</gene>
<keyword evidence="2" id="KW-0645">Protease</keyword>
<dbReference type="PaxDb" id="4097-A0A1S3X2A5"/>
<keyword evidence="3" id="KW-0732">Signal</keyword>
<dbReference type="InterPro" id="IPR045051">
    <property type="entry name" value="SBT"/>
</dbReference>
<dbReference type="KEGG" id="nta:107760419"/>
<dbReference type="Gene3D" id="2.60.40.2310">
    <property type="match status" value="1"/>
</dbReference>
<dbReference type="OMA" id="IDKASSC"/>
<evidence type="ECO:0000259" key="7">
    <source>
        <dbReference type="Pfam" id="PF00082"/>
    </source>
</evidence>
<evidence type="ECO:0000256" key="3">
    <source>
        <dbReference type="ARBA" id="ARBA00022729"/>
    </source>
</evidence>
<dbReference type="STRING" id="4097.A0A1S3X2A5"/>
<dbReference type="RefSeq" id="XP_016433951.1">
    <property type="nucleotide sequence ID" value="XM_016578465.1"/>
</dbReference>
<reference evidence="9" key="1">
    <citation type="submission" date="2025-08" db="UniProtKB">
        <authorList>
            <consortium name="RefSeq"/>
        </authorList>
    </citation>
    <scope>IDENTIFICATION</scope>
</reference>
<accession>A0A1S3X2A5</accession>
<keyword evidence="5" id="KW-0720">Serine protease</keyword>
<dbReference type="GO" id="GO:0006508">
    <property type="term" value="P:proteolysis"/>
    <property type="evidence" value="ECO:0007669"/>
    <property type="project" value="UniProtKB-KW"/>
</dbReference>
<dbReference type="SMR" id="A0A1S3X2A5"/>
<dbReference type="OrthoDB" id="206201at2759"/>
<dbReference type="SUPFAM" id="SSF52743">
    <property type="entry name" value="Subtilisin-like"/>
    <property type="match status" value="1"/>
</dbReference>
<dbReference type="InterPro" id="IPR023828">
    <property type="entry name" value="Peptidase_S8_Ser-AS"/>
</dbReference>
<evidence type="ECO:0000256" key="4">
    <source>
        <dbReference type="ARBA" id="ARBA00022801"/>
    </source>
</evidence>
<organism evidence="9">
    <name type="scientific">Nicotiana tabacum</name>
    <name type="common">Common tobacco</name>
    <dbReference type="NCBI Taxonomy" id="4097"/>
    <lineage>
        <taxon>Eukaryota</taxon>
        <taxon>Viridiplantae</taxon>
        <taxon>Streptophyta</taxon>
        <taxon>Embryophyta</taxon>
        <taxon>Tracheophyta</taxon>
        <taxon>Spermatophyta</taxon>
        <taxon>Magnoliopsida</taxon>
        <taxon>eudicotyledons</taxon>
        <taxon>Gunneridae</taxon>
        <taxon>Pentapetalae</taxon>
        <taxon>asterids</taxon>
        <taxon>lamiids</taxon>
        <taxon>Solanales</taxon>
        <taxon>Solanaceae</taxon>
        <taxon>Nicotianoideae</taxon>
        <taxon>Nicotianeae</taxon>
        <taxon>Nicotiana</taxon>
    </lineage>
</organism>
<sequence>MTGYANLVVAKDAAIGNAYIDKASSCNDADALDYNLIYGKIVVCTTTDIHDIWGSSKDDKARPFAIILRTSVQQPTQHEPTVAYFSSRGPGSAPGIIKPDLAAPGRNILAAWPPFEKARADSIFYDIMSGTSMATPHVTGVAALLKALYPHWSPAEIKSALMTTAYNLDNAKNPIQTDSGNVIATPYDIGSGLLNPNAALNPGLVYDFNMEDIVSYLCSSAVGQLESLKEHYKVYWDIKLITYRRKYDDPIDFQVEIENPEGISIQVKPSTVSFQRDGSKVTFRVDITPLQPLNKDVFGSYTWFNNVHRVRSPVAVQAQSTYF</sequence>
<dbReference type="Gene3D" id="3.40.50.200">
    <property type="entry name" value="Peptidase S8/S53 domain"/>
    <property type="match status" value="1"/>
</dbReference>
<keyword evidence="4" id="KW-0378">Hydrolase</keyword>
<evidence type="ECO:0000313" key="9">
    <source>
        <dbReference type="RefSeq" id="XP_016433951.1"/>
    </source>
</evidence>
<dbReference type="GO" id="GO:0004252">
    <property type="term" value="F:serine-type endopeptidase activity"/>
    <property type="evidence" value="ECO:0000318"/>
    <property type="project" value="GO_Central"/>
</dbReference>
<dbReference type="PROSITE" id="PS00138">
    <property type="entry name" value="SUBTILASE_SER"/>
    <property type="match status" value="1"/>
</dbReference>
<feature type="domain" description="Subtilisin-like protease fibronectin type-III" evidence="8">
    <location>
        <begin position="251"/>
        <end position="316"/>
    </location>
</feature>
<feature type="domain" description="Peptidase S8/S53" evidence="7">
    <location>
        <begin position="41"/>
        <end position="168"/>
    </location>
</feature>
<evidence type="ECO:0000256" key="1">
    <source>
        <dbReference type="ARBA" id="ARBA00011073"/>
    </source>
</evidence>
<dbReference type="InterPro" id="IPR000209">
    <property type="entry name" value="Peptidase_S8/S53_dom"/>
</dbReference>
<dbReference type="PROSITE" id="PS51892">
    <property type="entry name" value="SUBTILASE"/>
    <property type="match status" value="1"/>
</dbReference>
<dbReference type="Gene3D" id="3.50.30.30">
    <property type="match status" value="1"/>
</dbReference>
<dbReference type="InterPro" id="IPR036852">
    <property type="entry name" value="Peptidase_S8/S53_dom_sf"/>
</dbReference>
<comment type="caution">
    <text evidence="6">Lacks conserved residue(s) required for the propagation of feature annotation.</text>
</comment>
<comment type="similarity">
    <text evidence="1 6">Belongs to the peptidase S8 family.</text>
</comment>